<dbReference type="InterPro" id="IPR037238">
    <property type="entry name" value="YbiA-like_sf"/>
</dbReference>
<dbReference type="CDD" id="cd15457">
    <property type="entry name" value="NADAR"/>
    <property type="match status" value="1"/>
</dbReference>
<reference evidence="4 5" key="1">
    <citation type="submission" date="2018-03" db="EMBL/GenBank/DDBJ databases">
        <title>Genomic Encyclopedia of Archaeal and Bacterial Type Strains, Phase II (KMG-II): from individual species to whole genera.</title>
        <authorList>
            <person name="Goeker M."/>
        </authorList>
    </citation>
    <scope>NUCLEOTIDE SEQUENCE [LARGE SCALE GENOMIC DNA]</scope>
    <source>
        <strain evidence="4 5">DSM 45312</strain>
    </source>
</reference>
<comment type="caution">
    <text evidence="4">The sequence shown here is derived from an EMBL/GenBank/DDBJ whole genome shotgun (WGS) entry which is preliminary data.</text>
</comment>
<evidence type="ECO:0000259" key="3">
    <source>
        <dbReference type="Pfam" id="PF08719"/>
    </source>
</evidence>
<dbReference type="EMBL" id="PYGA01000015">
    <property type="protein sequence ID" value="PSK95437.1"/>
    <property type="molecule type" value="Genomic_DNA"/>
</dbReference>
<feature type="domain" description="NADAR" evidence="3">
    <location>
        <begin position="29"/>
        <end position="187"/>
    </location>
</feature>
<dbReference type="InterPro" id="IPR012816">
    <property type="entry name" value="NADAR"/>
</dbReference>
<dbReference type="AlphaFoldDB" id="A0A2P8DE44"/>
<gene>
    <name evidence="4" type="ORF">CLV63_11597</name>
</gene>
<evidence type="ECO:0000256" key="2">
    <source>
        <dbReference type="ARBA" id="ARBA00000751"/>
    </source>
</evidence>
<proteinExistence type="predicted"/>
<organism evidence="4 5">
    <name type="scientific">Murinocardiopsis flavida</name>
    <dbReference type="NCBI Taxonomy" id="645275"/>
    <lineage>
        <taxon>Bacteria</taxon>
        <taxon>Bacillati</taxon>
        <taxon>Actinomycetota</taxon>
        <taxon>Actinomycetes</taxon>
        <taxon>Streptosporangiales</taxon>
        <taxon>Nocardiopsidaceae</taxon>
        <taxon>Murinocardiopsis</taxon>
    </lineage>
</organism>
<keyword evidence="5" id="KW-1185">Reference proteome</keyword>
<dbReference type="OrthoDB" id="67297at2"/>
<evidence type="ECO:0000256" key="1">
    <source>
        <dbReference type="ARBA" id="ARBA00000022"/>
    </source>
</evidence>
<dbReference type="Gene3D" id="1.10.357.40">
    <property type="entry name" value="YbiA-like"/>
    <property type="match status" value="1"/>
</dbReference>
<dbReference type="Pfam" id="PF08719">
    <property type="entry name" value="NADAR"/>
    <property type="match status" value="1"/>
</dbReference>
<sequence>MDGTPPDLPLSVDELRAAAARDTRFKYLYFWGHRPNRDGSIGAGCLSQWWPSPFTVDGVAYATAEHWMMAEKARLFEDADAAEAITAAASPGAAKHLGRRVRGFDAAVWEERRSDIVVRGSVHEFGHHPDLRAYLLGTANRVLVEASPHDRVWGIGLVADDERARNPARWKGLNLLGFALMRARTELT</sequence>
<accession>A0A2P8DE44</accession>
<dbReference type="NCBIfam" id="TIGR02464">
    <property type="entry name" value="ribofla_fusion"/>
    <property type="match status" value="1"/>
</dbReference>
<comment type="catalytic activity">
    <reaction evidence="2">
        <text>2,5-diamino-6-hydroxy-4-(5-phosphoribosylamino)-pyrimidine + H2O = 2,5,6-triamino-4-hydroxypyrimidine + D-ribose 5-phosphate</text>
        <dbReference type="Rhea" id="RHEA:23436"/>
        <dbReference type="ChEBI" id="CHEBI:15377"/>
        <dbReference type="ChEBI" id="CHEBI:58614"/>
        <dbReference type="ChEBI" id="CHEBI:78346"/>
        <dbReference type="ChEBI" id="CHEBI:137796"/>
    </reaction>
</comment>
<dbReference type="RefSeq" id="WP_106584769.1">
    <property type="nucleotide sequence ID" value="NZ_PYGA01000015.1"/>
</dbReference>
<dbReference type="SUPFAM" id="SSF143990">
    <property type="entry name" value="YbiA-like"/>
    <property type="match status" value="1"/>
</dbReference>
<evidence type="ECO:0000313" key="4">
    <source>
        <dbReference type="EMBL" id="PSK95437.1"/>
    </source>
</evidence>
<dbReference type="Proteomes" id="UP000240542">
    <property type="component" value="Unassembled WGS sequence"/>
</dbReference>
<name>A0A2P8DE44_9ACTN</name>
<protein>
    <recommendedName>
        <fullName evidence="3">NADAR domain-containing protein</fullName>
    </recommendedName>
</protein>
<comment type="catalytic activity">
    <reaction evidence="1">
        <text>5-amino-6-(5-phospho-D-ribosylamino)uracil + H2O = 5,6-diaminouracil + D-ribose 5-phosphate</text>
        <dbReference type="Rhea" id="RHEA:55020"/>
        <dbReference type="ChEBI" id="CHEBI:15377"/>
        <dbReference type="ChEBI" id="CHEBI:46252"/>
        <dbReference type="ChEBI" id="CHEBI:58453"/>
        <dbReference type="ChEBI" id="CHEBI:78346"/>
    </reaction>
</comment>
<evidence type="ECO:0000313" key="5">
    <source>
        <dbReference type="Proteomes" id="UP000240542"/>
    </source>
</evidence>